<protein>
    <submittedName>
        <fullName evidence="1">Uncharacterized protein</fullName>
    </submittedName>
</protein>
<sequence>MAGVAQLVEQLPCKQQVNGSSPFASSPKN</sequence>
<dbReference type="AntiFam" id="ANF00010">
    <property type="entry name" value="tRNA translation"/>
</dbReference>
<dbReference type="AlphaFoldDB" id="A0A382GY82"/>
<accession>A0A382GY82</accession>
<gene>
    <name evidence="1" type="ORF">METZ01_LOCUS232854</name>
</gene>
<proteinExistence type="predicted"/>
<organism evidence="1">
    <name type="scientific">marine metagenome</name>
    <dbReference type="NCBI Taxonomy" id="408172"/>
    <lineage>
        <taxon>unclassified sequences</taxon>
        <taxon>metagenomes</taxon>
        <taxon>ecological metagenomes</taxon>
    </lineage>
</organism>
<name>A0A382GY82_9ZZZZ</name>
<feature type="non-terminal residue" evidence="1">
    <location>
        <position position="29"/>
    </location>
</feature>
<reference evidence="1" key="1">
    <citation type="submission" date="2018-05" db="EMBL/GenBank/DDBJ databases">
        <authorList>
            <person name="Lanie J.A."/>
            <person name="Ng W.-L."/>
            <person name="Kazmierczak K.M."/>
            <person name="Andrzejewski T.M."/>
            <person name="Davidsen T.M."/>
            <person name="Wayne K.J."/>
            <person name="Tettelin H."/>
            <person name="Glass J.I."/>
            <person name="Rusch D."/>
            <person name="Podicherti R."/>
            <person name="Tsui H.-C.T."/>
            <person name="Winkler M.E."/>
        </authorList>
    </citation>
    <scope>NUCLEOTIDE SEQUENCE</scope>
</reference>
<dbReference type="EMBL" id="UINC01058107">
    <property type="protein sequence ID" value="SVB80000.1"/>
    <property type="molecule type" value="Genomic_DNA"/>
</dbReference>
<evidence type="ECO:0000313" key="1">
    <source>
        <dbReference type="EMBL" id="SVB80000.1"/>
    </source>
</evidence>